<comment type="subunit">
    <text evidence="1">Binds to the N-terminal domain of the chaperone ClpA.</text>
</comment>
<dbReference type="RefSeq" id="WP_004284945.1">
    <property type="nucleotide sequence ID" value="NZ_CAUJRG010000021.1"/>
</dbReference>
<dbReference type="Proteomes" id="UP000272771">
    <property type="component" value="Chromosome"/>
</dbReference>
<dbReference type="PANTHER" id="PTHR33473">
    <property type="entry name" value="ATP-DEPENDENT CLP PROTEASE ADAPTER PROTEIN CLPS1, CHLOROPLASTIC"/>
    <property type="match status" value="1"/>
</dbReference>
<dbReference type="KEGG" id="nwe:SAMEA3174300_0505"/>
<accession>A0A3S5AC33</accession>
<dbReference type="InterPro" id="IPR014719">
    <property type="entry name" value="Ribosomal_bL12_C/ClpS-like"/>
</dbReference>
<dbReference type="STRING" id="28091.SAMEA3174300_00505"/>
<comment type="similarity">
    <text evidence="1">Belongs to the ClpS family.</text>
</comment>
<sequence length="104" mass="11738">MSKEQTGRESGIGLAERKHLSPPRKYGVFLLNDDYTTMDFVVGVLTEIFLLAEEKAHAIMLLVHHEGKGLCGVYSRDVAQSKQQKVLDRARQEGHPLQCILEEM</sequence>
<proteinExistence type="inferred from homology"/>
<feature type="domain" description="Adaptor protein ClpS core" evidence="2">
    <location>
        <begin position="22"/>
        <end position="99"/>
    </location>
</feature>
<dbReference type="InterPro" id="IPR003769">
    <property type="entry name" value="ClpS_core"/>
</dbReference>
<gene>
    <name evidence="1 3" type="primary">clpS</name>
    <name evidence="3" type="ORF">NCTC12742_01951</name>
</gene>
<keyword evidence="3" id="KW-0645">Protease</keyword>
<dbReference type="Gene3D" id="3.30.1390.10">
    <property type="match status" value="1"/>
</dbReference>
<evidence type="ECO:0000259" key="2">
    <source>
        <dbReference type="Pfam" id="PF02617"/>
    </source>
</evidence>
<dbReference type="HAMAP" id="MF_00302">
    <property type="entry name" value="ClpS"/>
    <property type="match status" value="1"/>
</dbReference>
<keyword evidence="3" id="KW-0378">Hydrolase</keyword>
<keyword evidence="4" id="KW-1185">Reference proteome</keyword>
<dbReference type="SUPFAM" id="SSF54736">
    <property type="entry name" value="ClpS-like"/>
    <property type="match status" value="1"/>
</dbReference>
<dbReference type="Pfam" id="PF02617">
    <property type="entry name" value="ClpS"/>
    <property type="match status" value="1"/>
</dbReference>
<evidence type="ECO:0000256" key="1">
    <source>
        <dbReference type="HAMAP-Rule" id="MF_00302"/>
    </source>
</evidence>
<dbReference type="OrthoDB" id="9796121at2"/>
<dbReference type="PANTHER" id="PTHR33473:SF19">
    <property type="entry name" value="ATP-DEPENDENT CLP PROTEASE ADAPTER PROTEIN CLPS"/>
    <property type="match status" value="1"/>
</dbReference>
<reference evidence="3 4" key="1">
    <citation type="submission" date="2018-12" db="EMBL/GenBank/DDBJ databases">
        <authorList>
            <consortium name="Pathogen Informatics"/>
        </authorList>
    </citation>
    <scope>NUCLEOTIDE SEQUENCE [LARGE SCALE GENOMIC DNA]</scope>
    <source>
        <strain evidence="3 4">NCTC12742</strain>
    </source>
</reference>
<dbReference type="GO" id="GO:0030163">
    <property type="term" value="P:protein catabolic process"/>
    <property type="evidence" value="ECO:0007669"/>
    <property type="project" value="InterPro"/>
</dbReference>
<name>A0A3S5AC33_9NEIS</name>
<evidence type="ECO:0000313" key="3">
    <source>
        <dbReference type="EMBL" id="VEJ52037.1"/>
    </source>
</evidence>
<dbReference type="GO" id="GO:0008233">
    <property type="term" value="F:peptidase activity"/>
    <property type="evidence" value="ECO:0007669"/>
    <property type="project" value="UniProtKB-KW"/>
</dbReference>
<protein>
    <recommendedName>
        <fullName evidence="1">ATP-dependent Clp protease adapter protein ClpS</fullName>
    </recommendedName>
</protein>
<dbReference type="AlphaFoldDB" id="A0A3S5AC33"/>
<comment type="function">
    <text evidence="1">Involved in the modulation of the specificity of the ClpAP-mediated ATP-dependent protein degradation.</text>
</comment>
<dbReference type="FunFam" id="3.30.1390.10:FF:000002">
    <property type="entry name" value="ATP-dependent Clp protease adapter protein ClpS"/>
    <property type="match status" value="1"/>
</dbReference>
<dbReference type="InterPro" id="IPR022935">
    <property type="entry name" value="ClpS"/>
</dbReference>
<organism evidence="3 4">
    <name type="scientific">Neisseria weaveri</name>
    <dbReference type="NCBI Taxonomy" id="28091"/>
    <lineage>
        <taxon>Bacteria</taxon>
        <taxon>Pseudomonadati</taxon>
        <taxon>Pseudomonadota</taxon>
        <taxon>Betaproteobacteria</taxon>
        <taxon>Neisseriales</taxon>
        <taxon>Neisseriaceae</taxon>
        <taxon>Neisseria</taxon>
    </lineage>
</organism>
<evidence type="ECO:0000313" key="4">
    <source>
        <dbReference type="Proteomes" id="UP000272771"/>
    </source>
</evidence>
<dbReference type="NCBIfam" id="NF000672">
    <property type="entry name" value="PRK00033.1-5"/>
    <property type="match status" value="1"/>
</dbReference>
<dbReference type="GO" id="GO:0006508">
    <property type="term" value="P:proteolysis"/>
    <property type="evidence" value="ECO:0007669"/>
    <property type="project" value="UniProtKB-UniRule"/>
</dbReference>
<dbReference type="EMBL" id="LR134533">
    <property type="protein sequence ID" value="VEJ52037.1"/>
    <property type="molecule type" value="Genomic_DNA"/>
</dbReference>